<evidence type="ECO:0000256" key="1">
    <source>
        <dbReference type="SAM" id="Coils"/>
    </source>
</evidence>
<keyword evidence="3" id="KW-1185">Reference proteome</keyword>
<comment type="caution">
    <text evidence="2">The sequence shown here is derived from an EMBL/GenBank/DDBJ whole genome shotgun (WGS) entry which is preliminary data.</text>
</comment>
<evidence type="ECO:0000313" key="2">
    <source>
        <dbReference type="EMBL" id="CAL5224294.1"/>
    </source>
</evidence>
<gene>
    <name evidence="2" type="primary">g6960</name>
    <name evidence="2" type="ORF">VP750_LOCUS5953</name>
</gene>
<dbReference type="Proteomes" id="UP001497392">
    <property type="component" value="Unassembled WGS sequence"/>
</dbReference>
<proteinExistence type="predicted"/>
<sequence length="137" mass="15200">MTAGGKRAAAGANRNEWAITEGNIFDSEQRGADLTKKPAQRVKKGTYLAKALEKAAIFDVEDRVSKEQHTKLQQAYAKMEIECKQALKRAAAMEEDNARLAKELRIAKFLAAFDRSTVNGYRAQVKTMRALAARIAE</sequence>
<name>A0ABP1FZ03_9CHLO</name>
<feature type="coiled-coil region" evidence="1">
    <location>
        <begin position="69"/>
        <end position="103"/>
    </location>
</feature>
<dbReference type="EMBL" id="CAXHTA020000010">
    <property type="protein sequence ID" value="CAL5224294.1"/>
    <property type="molecule type" value="Genomic_DNA"/>
</dbReference>
<organism evidence="2 3">
    <name type="scientific">Coccomyxa viridis</name>
    <dbReference type="NCBI Taxonomy" id="1274662"/>
    <lineage>
        <taxon>Eukaryota</taxon>
        <taxon>Viridiplantae</taxon>
        <taxon>Chlorophyta</taxon>
        <taxon>core chlorophytes</taxon>
        <taxon>Trebouxiophyceae</taxon>
        <taxon>Trebouxiophyceae incertae sedis</taxon>
        <taxon>Coccomyxaceae</taxon>
        <taxon>Coccomyxa</taxon>
    </lineage>
</organism>
<keyword evidence="1" id="KW-0175">Coiled coil</keyword>
<evidence type="ECO:0000313" key="3">
    <source>
        <dbReference type="Proteomes" id="UP001497392"/>
    </source>
</evidence>
<protein>
    <submittedName>
        <fullName evidence="2">G6960 protein</fullName>
    </submittedName>
</protein>
<accession>A0ABP1FZ03</accession>
<reference evidence="2 3" key="1">
    <citation type="submission" date="2024-06" db="EMBL/GenBank/DDBJ databases">
        <authorList>
            <person name="Kraege A."/>
            <person name="Thomma B."/>
        </authorList>
    </citation>
    <scope>NUCLEOTIDE SEQUENCE [LARGE SCALE GENOMIC DNA]</scope>
</reference>